<sequence>MIVGNIKDIQNEILTTLYKTTIPSINIALAKQAPVKDSYSDL</sequence>
<organism evidence="1 2">
    <name type="scientific">Algibacter pectinivorans</name>
    <dbReference type="NCBI Taxonomy" id="870482"/>
    <lineage>
        <taxon>Bacteria</taxon>
        <taxon>Pseudomonadati</taxon>
        <taxon>Bacteroidota</taxon>
        <taxon>Flavobacteriia</taxon>
        <taxon>Flavobacteriales</taxon>
        <taxon>Flavobacteriaceae</taxon>
        <taxon>Algibacter</taxon>
    </lineage>
</organism>
<name>A0A1I1RRH5_9FLAO</name>
<keyword evidence="2" id="KW-1185">Reference proteome</keyword>
<protein>
    <submittedName>
        <fullName evidence="1">Uncharacterized protein</fullName>
    </submittedName>
</protein>
<proteinExistence type="predicted"/>
<gene>
    <name evidence="1" type="ORF">SAMN04487987_11115</name>
</gene>
<evidence type="ECO:0000313" key="1">
    <source>
        <dbReference type="EMBL" id="SFD36895.1"/>
    </source>
</evidence>
<reference evidence="2" key="1">
    <citation type="submission" date="2016-10" db="EMBL/GenBank/DDBJ databases">
        <authorList>
            <person name="Varghese N."/>
            <person name="Submissions S."/>
        </authorList>
    </citation>
    <scope>NUCLEOTIDE SEQUENCE [LARGE SCALE GENOMIC DNA]</scope>
    <source>
        <strain evidence="2">DSM 25730</strain>
    </source>
</reference>
<evidence type="ECO:0000313" key="2">
    <source>
        <dbReference type="Proteomes" id="UP000199439"/>
    </source>
</evidence>
<dbReference type="Proteomes" id="UP000199439">
    <property type="component" value="Unassembled WGS sequence"/>
</dbReference>
<accession>A0A1I1RRH5</accession>
<dbReference type="AlphaFoldDB" id="A0A1I1RRH5"/>
<dbReference type="EMBL" id="FOMI01000011">
    <property type="protein sequence ID" value="SFD36895.1"/>
    <property type="molecule type" value="Genomic_DNA"/>
</dbReference>